<accession>A0A0P0N4K4</accession>
<evidence type="ECO:0000313" key="2">
    <source>
        <dbReference type="Proteomes" id="UP000058613"/>
    </source>
</evidence>
<proteinExistence type="predicted"/>
<dbReference type="EMBL" id="CP013011">
    <property type="protein sequence ID" value="ALL01095.1"/>
    <property type="molecule type" value="Genomic_DNA"/>
</dbReference>
<gene>
    <name evidence="1" type="ORF">Pyrde_1047</name>
</gene>
<dbReference type="KEGG" id="pdl:Pyrde_1047"/>
<name>A0A0P0N4K4_9CREN</name>
<protein>
    <submittedName>
        <fullName evidence="1">Uncharacterized protein</fullName>
    </submittedName>
</protein>
<reference evidence="1 2" key="1">
    <citation type="submission" date="2015-10" db="EMBL/GenBank/DDBJ databases">
        <title>Complete genome sequence of hyperthermophilic archaeon Pyrodictium delaneyi Su06.</title>
        <authorList>
            <person name="Jung J.-H."/>
            <person name="Lin J."/>
            <person name="Holden J.F."/>
            <person name="Park C.-S."/>
        </authorList>
    </citation>
    <scope>NUCLEOTIDE SEQUENCE [LARGE SCALE GENOMIC DNA]</scope>
    <source>
        <strain evidence="1 2">Su06</strain>
    </source>
</reference>
<sequence>MSSGSLQLYLSGNGNIDLLYDNSLPEITLGGAGHPTSYTVTFEHILKTRSIDKALLELGIRVASMEIPRWKISFNDVVLTREFKPLLCVEISNGYFCKIVFDVTPIVTSKDSSQHKVDIEYIGVKELSIDHIGLLMLGSYEEAMSIYSYWSGAVSLQPGSATDIELPYEFEHAKAKIIAYLPHSDAKLLISSDSVNTIIERTTGMNELIVDLGTTKRLKLEHRGTGSYYPREILLSSILVYQMNVPEPSIDVNHRIVNDIAEIQLSNSGSDAAENVVVVSIAVGNVIDRKVLGKLEPGDAKKLQLKIKHGAINTIRVIWKHRGKTFFKDLKVRTES</sequence>
<organism evidence="1 2">
    <name type="scientific">Pyrodictium delaneyi</name>
    <dbReference type="NCBI Taxonomy" id="1273541"/>
    <lineage>
        <taxon>Archaea</taxon>
        <taxon>Thermoproteota</taxon>
        <taxon>Thermoprotei</taxon>
        <taxon>Desulfurococcales</taxon>
        <taxon>Pyrodictiaceae</taxon>
        <taxon>Pyrodictium</taxon>
    </lineage>
</organism>
<dbReference type="AlphaFoldDB" id="A0A0P0N4K4"/>
<evidence type="ECO:0000313" key="1">
    <source>
        <dbReference type="EMBL" id="ALL01095.1"/>
    </source>
</evidence>
<dbReference type="Proteomes" id="UP000058613">
    <property type="component" value="Chromosome"/>
</dbReference>